<evidence type="ECO:0000256" key="6">
    <source>
        <dbReference type="SAM" id="MobiDB-lite"/>
    </source>
</evidence>
<keyword evidence="4" id="KW-0547">Nucleotide-binding</keyword>
<dbReference type="EMBL" id="KZ987992">
    <property type="protein sequence ID" value="RKP13554.1"/>
    <property type="molecule type" value="Genomic_DNA"/>
</dbReference>
<dbReference type="AlphaFoldDB" id="A0A4P9Y493"/>
<dbReference type="InterPro" id="IPR041024">
    <property type="entry name" value="Mcm6_C"/>
</dbReference>
<feature type="compositionally biased region" description="Low complexity" evidence="6">
    <location>
        <begin position="1"/>
        <end position="15"/>
    </location>
</feature>
<sequence length="144" mass="15928">NLSQSQGSQPGSGDPQPRKLQLDSVRFKRIRDALVWKLRDAEVNEGREVLTVSELVEWYMSAQEDGSNTSDTEARAQRRLVEKVISHSVNTDQTFLELRDTDPSTTLLDGGGQAASSSSSMSSRKLLPSSTITVHPDFVSEYET</sequence>
<keyword evidence="4" id="KW-0378">Hydrolase</keyword>
<reference evidence="9" key="1">
    <citation type="journal article" date="2018" name="Nat. Microbiol.">
        <title>Leveraging single-cell genomics to expand the fungal tree of life.</title>
        <authorList>
            <person name="Ahrendt S.R."/>
            <person name="Quandt C.A."/>
            <person name="Ciobanu D."/>
            <person name="Clum A."/>
            <person name="Salamov A."/>
            <person name="Andreopoulos B."/>
            <person name="Cheng J.F."/>
            <person name="Woyke T."/>
            <person name="Pelin A."/>
            <person name="Henrissat B."/>
            <person name="Reynolds N.K."/>
            <person name="Benny G.L."/>
            <person name="Smith M.E."/>
            <person name="James T.Y."/>
            <person name="Grigoriev I.V."/>
        </authorList>
    </citation>
    <scope>NUCLEOTIDE SEQUENCE [LARGE SCALE GENOMIC DNA]</scope>
</reference>
<dbReference type="GO" id="GO:0005634">
    <property type="term" value="C:nucleus"/>
    <property type="evidence" value="ECO:0007669"/>
    <property type="project" value="UniProtKB-SubCell"/>
</dbReference>
<gene>
    <name evidence="8" type="ORF">BJ684DRAFT_19961</name>
</gene>
<evidence type="ECO:0000313" key="9">
    <source>
        <dbReference type="Proteomes" id="UP000267251"/>
    </source>
</evidence>
<feature type="region of interest" description="Disordered" evidence="6">
    <location>
        <begin position="1"/>
        <end position="23"/>
    </location>
</feature>
<feature type="region of interest" description="Disordered" evidence="6">
    <location>
        <begin position="98"/>
        <end position="128"/>
    </location>
</feature>
<evidence type="ECO:0000256" key="5">
    <source>
        <dbReference type="ARBA" id="ARBA00023242"/>
    </source>
</evidence>
<feature type="domain" description="Mcm6 C-terminal winged-helix" evidence="7">
    <location>
        <begin position="19"/>
        <end position="138"/>
    </location>
</feature>
<dbReference type="Proteomes" id="UP000267251">
    <property type="component" value="Unassembled WGS sequence"/>
</dbReference>
<dbReference type="Gene3D" id="1.20.58.870">
    <property type="match status" value="1"/>
</dbReference>
<proteinExistence type="inferred from homology"/>
<evidence type="ECO:0000259" key="7">
    <source>
        <dbReference type="Pfam" id="PF18263"/>
    </source>
</evidence>
<evidence type="ECO:0000256" key="2">
    <source>
        <dbReference type="ARBA" id="ARBA00008010"/>
    </source>
</evidence>
<protein>
    <recommendedName>
        <fullName evidence="7">Mcm6 C-terminal winged-helix domain-containing protein</fullName>
    </recommendedName>
</protein>
<evidence type="ECO:0000256" key="4">
    <source>
        <dbReference type="ARBA" id="ARBA00022806"/>
    </source>
</evidence>
<organism evidence="8 9">
    <name type="scientific">Piptocephalis cylindrospora</name>
    <dbReference type="NCBI Taxonomy" id="1907219"/>
    <lineage>
        <taxon>Eukaryota</taxon>
        <taxon>Fungi</taxon>
        <taxon>Fungi incertae sedis</taxon>
        <taxon>Zoopagomycota</taxon>
        <taxon>Zoopagomycotina</taxon>
        <taxon>Zoopagomycetes</taxon>
        <taxon>Zoopagales</taxon>
        <taxon>Piptocephalidaceae</taxon>
        <taxon>Piptocephalis</taxon>
    </lineage>
</organism>
<evidence type="ECO:0000256" key="3">
    <source>
        <dbReference type="ARBA" id="ARBA00022705"/>
    </source>
</evidence>
<keyword evidence="4" id="KW-0347">Helicase</keyword>
<feature type="non-terminal residue" evidence="8">
    <location>
        <position position="1"/>
    </location>
</feature>
<keyword evidence="9" id="KW-1185">Reference proteome</keyword>
<evidence type="ECO:0000256" key="1">
    <source>
        <dbReference type="ARBA" id="ARBA00004123"/>
    </source>
</evidence>
<keyword evidence="4" id="KW-0067">ATP-binding</keyword>
<accession>A0A4P9Y493</accession>
<name>A0A4P9Y493_9FUNG</name>
<feature type="compositionally biased region" description="Low complexity" evidence="6">
    <location>
        <begin position="116"/>
        <end position="128"/>
    </location>
</feature>
<keyword evidence="3" id="KW-0235">DNA replication</keyword>
<dbReference type="GO" id="GO:0006260">
    <property type="term" value="P:DNA replication"/>
    <property type="evidence" value="ECO:0007669"/>
    <property type="project" value="UniProtKB-KW"/>
</dbReference>
<keyword evidence="5" id="KW-0539">Nucleus</keyword>
<comment type="subcellular location">
    <subcellularLocation>
        <location evidence="1">Nucleus</location>
    </subcellularLocation>
</comment>
<dbReference type="GO" id="GO:0004386">
    <property type="term" value="F:helicase activity"/>
    <property type="evidence" value="ECO:0007669"/>
    <property type="project" value="UniProtKB-KW"/>
</dbReference>
<dbReference type="Pfam" id="PF18263">
    <property type="entry name" value="WHD_MCM6"/>
    <property type="match status" value="1"/>
</dbReference>
<comment type="similarity">
    <text evidence="2">Belongs to the MCM family.</text>
</comment>
<evidence type="ECO:0000313" key="8">
    <source>
        <dbReference type="EMBL" id="RKP13554.1"/>
    </source>
</evidence>